<name>A0A543EVQ7_9NOCA</name>
<evidence type="ECO:0000256" key="4">
    <source>
        <dbReference type="SAM" id="MobiDB-lite"/>
    </source>
</evidence>
<keyword evidence="1" id="KW-0547">Nucleotide-binding</keyword>
<comment type="caution">
    <text evidence="5">The sequence shown here is derived from an EMBL/GenBank/DDBJ whole genome shotgun (WGS) entry which is preliminary data.</text>
</comment>
<dbReference type="InterPro" id="IPR043129">
    <property type="entry name" value="ATPase_NBD"/>
</dbReference>
<dbReference type="PANTHER" id="PTHR42749">
    <property type="entry name" value="CELL SHAPE-DETERMINING PROTEIN MREB"/>
    <property type="match status" value="1"/>
</dbReference>
<reference evidence="5 6" key="1">
    <citation type="submission" date="2019-06" db="EMBL/GenBank/DDBJ databases">
        <title>Sequencing the genomes of 1000 actinobacteria strains.</title>
        <authorList>
            <person name="Klenk H.-P."/>
        </authorList>
    </citation>
    <scope>NUCLEOTIDE SEQUENCE [LARGE SCALE GENOMIC DNA]</scope>
    <source>
        <strain evidence="5 6">DSM 103495</strain>
    </source>
</reference>
<dbReference type="Gene3D" id="3.30.420.40">
    <property type="match status" value="4"/>
</dbReference>
<dbReference type="PANTHER" id="PTHR42749:SF1">
    <property type="entry name" value="CELL SHAPE-DETERMINING PROTEIN MREB"/>
    <property type="match status" value="1"/>
</dbReference>
<protein>
    <submittedName>
        <fullName evidence="5">Molecular chaperone HscA</fullName>
    </submittedName>
</protein>
<evidence type="ECO:0000313" key="6">
    <source>
        <dbReference type="Proteomes" id="UP000316331"/>
    </source>
</evidence>
<evidence type="ECO:0000313" key="5">
    <source>
        <dbReference type="EMBL" id="TQM25661.1"/>
    </source>
</evidence>
<dbReference type="Pfam" id="PF00012">
    <property type="entry name" value="HSP70"/>
    <property type="match status" value="1"/>
</dbReference>
<accession>A0A543EVQ7</accession>
<dbReference type="RefSeq" id="WP_141812341.1">
    <property type="nucleotide sequence ID" value="NZ_VFPG01000002.1"/>
</dbReference>
<dbReference type="SUPFAM" id="SSF53067">
    <property type="entry name" value="Actin-like ATPase domain"/>
    <property type="match status" value="2"/>
</dbReference>
<keyword evidence="6" id="KW-1185">Reference proteome</keyword>
<dbReference type="AlphaFoldDB" id="A0A543EVQ7"/>
<feature type="region of interest" description="Disordered" evidence="4">
    <location>
        <begin position="24"/>
        <end position="43"/>
    </location>
</feature>
<gene>
    <name evidence="5" type="ORF">FB390_5819</name>
</gene>
<keyword evidence="3" id="KW-0143">Chaperone</keyword>
<dbReference type="InterPro" id="IPR013126">
    <property type="entry name" value="Hsp_70_fam"/>
</dbReference>
<keyword evidence="2" id="KW-0067">ATP-binding</keyword>
<sequence length="371" mass="37560">MAVGLGLSIGTVNSVTALADTASAKAPPGRLGHRRHARPTPSVTRRTTLTFDSTGSARVGLIPRHGRAITEFADLGLRDGMTARVGHRTLRPADLVAVVTDCLITEAMSDRKAVGAEVALTHPAGYGTDELAELRGALDAVGLHHVALVAEPVAAAAWLEAAHGPLMPGLALVYDLGGASLDVTLVRVGAGRPRDPIVGVPLRSPEFGGRAFGALLAARGSGASSVAGTANDLADELRAEHARASLELVYRCLSTADVTMADVDCVLVAGGAARPPEISGVLAAELARPVVIAPDPERTIADGAALLARQTAASAEEAAAGAHRRGKGLLRSRRKLTRVASAAALSAGGVVLAFALPADGAVAGLAPFGLL</sequence>
<dbReference type="EMBL" id="VFPG01000002">
    <property type="protein sequence ID" value="TQM25661.1"/>
    <property type="molecule type" value="Genomic_DNA"/>
</dbReference>
<dbReference type="GO" id="GO:0005524">
    <property type="term" value="F:ATP binding"/>
    <property type="evidence" value="ECO:0007669"/>
    <property type="project" value="UniProtKB-KW"/>
</dbReference>
<evidence type="ECO:0000256" key="1">
    <source>
        <dbReference type="ARBA" id="ARBA00022741"/>
    </source>
</evidence>
<dbReference type="Gene3D" id="3.90.640.10">
    <property type="entry name" value="Actin, Chain A, domain 4"/>
    <property type="match status" value="1"/>
</dbReference>
<evidence type="ECO:0000256" key="3">
    <source>
        <dbReference type="ARBA" id="ARBA00023186"/>
    </source>
</evidence>
<organism evidence="5 6">
    <name type="scientific">Nocardia bhagyanarayanae</name>
    <dbReference type="NCBI Taxonomy" id="1215925"/>
    <lineage>
        <taxon>Bacteria</taxon>
        <taxon>Bacillati</taxon>
        <taxon>Actinomycetota</taxon>
        <taxon>Actinomycetes</taxon>
        <taxon>Mycobacteriales</taxon>
        <taxon>Nocardiaceae</taxon>
        <taxon>Nocardia</taxon>
    </lineage>
</organism>
<evidence type="ECO:0000256" key="2">
    <source>
        <dbReference type="ARBA" id="ARBA00022840"/>
    </source>
</evidence>
<dbReference type="GO" id="GO:0140662">
    <property type="term" value="F:ATP-dependent protein folding chaperone"/>
    <property type="evidence" value="ECO:0007669"/>
    <property type="project" value="InterPro"/>
</dbReference>
<dbReference type="OrthoDB" id="5173286at2"/>
<dbReference type="Proteomes" id="UP000316331">
    <property type="component" value="Unassembled WGS sequence"/>
</dbReference>
<proteinExistence type="predicted"/>